<evidence type="ECO:0000313" key="7">
    <source>
        <dbReference type="Proteomes" id="UP000619078"/>
    </source>
</evidence>
<protein>
    <submittedName>
        <fullName evidence="6">DoxX family membrane protein</fullName>
    </submittedName>
</protein>
<comment type="caution">
    <text evidence="6">The sequence shown here is derived from an EMBL/GenBank/DDBJ whole genome shotgun (WGS) entry which is preliminary data.</text>
</comment>
<evidence type="ECO:0000256" key="2">
    <source>
        <dbReference type="ARBA" id="ARBA00022692"/>
    </source>
</evidence>
<organism evidence="6 7">
    <name type="scientific">Mucilaginibacter glaciei</name>
    <dbReference type="NCBI Taxonomy" id="2772109"/>
    <lineage>
        <taxon>Bacteria</taxon>
        <taxon>Pseudomonadati</taxon>
        <taxon>Bacteroidota</taxon>
        <taxon>Sphingobacteriia</taxon>
        <taxon>Sphingobacteriales</taxon>
        <taxon>Sphingobacteriaceae</taxon>
        <taxon>Mucilaginibacter</taxon>
    </lineage>
</organism>
<comment type="subcellular location">
    <subcellularLocation>
        <location evidence="1">Membrane</location>
        <topology evidence="1">Multi-pass membrane protein</topology>
    </subcellularLocation>
</comment>
<evidence type="ECO:0000256" key="1">
    <source>
        <dbReference type="ARBA" id="ARBA00004141"/>
    </source>
</evidence>
<feature type="transmembrane region" description="Helical" evidence="5">
    <location>
        <begin position="78"/>
        <end position="96"/>
    </location>
</feature>
<feature type="transmembrane region" description="Helical" evidence="5">
    <location>
        <begin position="7"/>
        <end position="25"/>
    </location>
</feature>
<dbReference type="RefSeq" id="WP_191164188.1">
    <property type="nucleotide sequence ID" value="NZ_JACWMX010000006.1"/>
</dbReference>
<keyword evidence="2 5" id="KW-0812">Transmembrane</keyword>
<dbReference type="AlphaFoldDB" id="A0A926NSY6"/>
<accession>A0A926NSY6</accession>
<gene>
    <name evidence="6" type="ORF">IDJ76_15135</name>
</gene>
<dbReference type="EMBL" id="JACWMX010000006">
    <property type="protein sequence ID" value="MBD1394442.1"/>
    <property type="molecule type" value="Genomic_DNA"/>
</dbReference>
<evidence type="ECO:0000256" key="5">
    <source>
        <dbReference type="SAM" id="Phobius"/>
    </source>
</evidence>
<dbReference type="Proteomes" id="UP000619078">
    <property type="component" value="Unassembled WGS sequence"/>
</dbReference>
<feature type="transmembrane region" description="Helical" evidence="5">
    <location>
        <begin position="51"/>
        <end position="71"/>
    </location>
</feature>
<dbReference type="Pfam" id="PF07681">
    <property type="entry name" value="DoxX"/>
    <property type="match status" value="1"/>
</dbReference>
<keyword evidence="7" id="KW-1185">Reference proteome</keyword>
<proteinExistence type="predicted"/>
<keyword evidence="4 5" id="KW-0472">Membrane</keyword>
<reference evidence="6" key="1">
    <citation type="submission" date="2020-09" db="EMBL/GenBank/DDBJ databases">
        <title>Novel species of Mucilaginibacter isolated from a glacier on the Tibetan Plateau.</title>
        <authorList>
            <person name="Liu Q."/>
            <person name="Xin Y.-H."/>
        </authorList>
    </citation>
    <scope>NUCLEOTIDE SEQUENCE</scope>
    <source>
        <strain evidence="6">ZB1P21</strain>
    </source>
</reference>
<evidence type="ECO:0000256" key="3">
    <source>
        <dbReference type="ARBA" id="ARBA00022989"/>
    </source>
</evidence>
<dbReference type="InterPro" id="IPR032808">
    <property type="entry name" value="DoxX"/>
</dbReference>
<keyword evidence="3 5" id="KW-1133">Transmembrane helix</keyword>
<feature type="transmembrane region" description="Helical" evidence="5">
    <location>
        <begin position="102"/>
        <end position="119"/>
    </location>
</feature>
<sequence length="138" mass="15486">MRNTNIAYLLARMPIAMSMLGHGLVRIPKLVKFSAGIEKQFTNTMLPHALVYPYSIVLPFLELLTGILLILGLFTRFANILGVAIVLSLIFGSTMLEKWDAVFTQIIYGAYFALLYLFADHNRYSVDQLITGNKSNLV</sequence>
<evidence type="ECO:0000313" key="6">
    <source>
        <dbReference type="EMBL" id="MBD1394442.1"/>
    </source>
</evidence>
<evidence type="ECO:0000256" key="4">
    <source>
        <dbReference type="ARBA" id="ARBA00023136"/>
    </source>
</evidence>
<name>A0A926NSY6_9SPHI</name>